<dbReference type="PROSITE" id="PS00655">
    <property type="entry name" value="GLYCOSYL_HYDROL_F6_1"/>
    <property type="match status" value="1"/>
</dbReference>
<evidence type="ECO:0000256" key="6">
    <source>
        <dbReference type="ARBA" id="ARBA00023295"/>
    </source>
</evidence>
<dbReference type="InterPro" id="IPR016288">
    <property type="entry name" value="Beta_cellobiohydrolase"/>
</dbReference>
<keyword evidence="3 9" id="KW-0136">Cellulose degradation</keyword>
<evidence type="ECO:0000313" key="12">
    <source>
        <dbReference type="Proteomes" id="UP000778523"/>
    </source>
</evidence>
<protein>
    <recommendedName>
        <fullName evidence="9">Glucanase</fullName>
        <ecNumber evidence="9">3.2.1.-</ecNumber>
    </recommendedName>
</protein>
<dbReference type="Proteomes" id="UP000778523">
    <property type="component" value="Unassembled WGS sequence"/>
</dbReference>
<dbReference type="PIRSF" id="PIRSF001100">
    <property type="entry name" value="Beta_cellobiohydrolase"/>
    <property type="match status" value="1"/>
</dbReference>
<keyword evidence="1 9" id="KW-0732">Signal</keyword>
<feature type="compositionally biased region" description="Gly residues" evidence="10">
    <location>
        <begin position="30"/>
        <end position="39"/>
    </location>
</feature>
<dbReference type="EMBL" id="JABCSC020000001">
    <property type="protein sequence ID" value="NSL54455.1"/>
    <property type="molecule type" value="Genomic_DNA"/>
</dbReference>
<dbReference type="SUPFAM" id="SSF51989">
    <property type="entry name" value="Glycosyl hydrolases family 6, cellulases"/>
    <property type="match status" value="1"/>
</dbReference>
<accession>A0ABX2ID25</accession>
<keyword evidence="7 9" id="KW-0624">Polysaccharide degradation</keyword>
<evidence type="ECO:0000256" key="4">
    <source>
        <dbReference type="ARBA" id="ARBA00023157"/>
    </source>
</evidence>
<sequence length="553" mass="56678">MKKVSLNSLTWSMLLCAGLLSACGGGGGGNGGGSAGGSSSGNASSAGNTSSTGSAGASSAAGNPSSSVSSVATSSANTSAGSNTSSAAKSSTGASSSAGNTSSAAASSSAGATSSAAASSSASSISAALGVTTGNPFAGAGMYVNPDYAAAVQQSVNTLTAGSNDARIATAMKSLPTGVWIDRIDAIEGGALNSGRLGVEGHLKEALAQQKLKGGAMTITFVVYDLPDRDCASAASNGELNAATGGMSKYKTQYIDKLYSIFAKSEYKSLRITLVIEPDSLPNLVTNAGEGASIPACVTVKNNNTYVEGVQYAVGKFATLSNVYQYLDIAHSGWLGWDNNRARAVSYFKTWVGGIRNGDLSVIRGFVTNVANYTPLDEPFFNGTADVVNTGGTTAFYEWNYMVDELSYVDKLRAEFVAAGFPSGLGFMIDTGRNGWGSALRPTAAAADVDNMRIDLRNHRGNWCNVRNTGVGARPKAAPDASRSYLDAYYWVKGPGESDGTSDSSATSANSEGKRFDVMCGSGNVDALQNAPHAGHWFHDQFMMLVRNAWPAL</sequence>
<evidence type="ECO:0000256" key="2">
    <source>
        <dbReference type="ARBA" id="ARBA00022801"/>
    </source>
</evidence>
<evidence type="ECO:0000256" key="10">
    <source>
        <dbReference type="SAM" id="MobiDB-lite"/>
    </source>
</evidence>
<evidence type="ECO:0000256" key="5">
    <source>
        <dbReference type="ARBA" id="ARBA00023277"/>
    </source>
</evidence>
<evidence type="ECO:0000256" key="8">
    <source>
        <dbReference type="PROSITE-ProRule" id="PRU10056"/>
    </source>
</evidence>
<dbReference type="PRINTS" id="PR00733">
    <property type="entry name" value="GLHYDRLASE6"/>
</dbReference>
<dbReference type="Pfam" id="PF01341">
    <property type="entry name" value="Glyco_hydro_6"/>
    <property type="match status" value="1"/>
</dbReference>
<evidence type="ECO:0000256" key="9">
    <source>
        <dbReference type="RuleBase" id="RU361186"/>
    </source>
</evidence>
<evidence type="ECO:0000313" key="11">
    <source>
        <dbReference type="EMBL" id="NSL54455.1"/>
    </source>
</evidence>
<comment type="similarity">
    <text evidence="9">Belongs to the glycosyl hydrolase family 6.</text>
</comment>
<gene>
    <name evidence="11" type="ORF">HJ583_005420</name>
</gene>
<comment type="caution">
    <text evidence="11">The sequence shown here is derived from an EMBL/GenBank/DDBJ whole genome shotgun (WGS) entry which is preliminary data.</text>
</comment>
<organism evidence="11 12">
    <name type="scientific">Uliginosibacterium aquaticum</name>
    <dbReference type="NCBI Taxonomy" id="2731212"/>
    <lineage>
        <taxon>Bacteria</taxon>
        <taxon>Pseudomonadati</taxon>
        <taxon>Pseudomonadota</taxon>
        <taxon>Betaproteobacteria</taxon>
        <taxon>Rhodocyclales</taxon>
        <taxon>Zoogloeaceae</taxon>
        <taxon>Uliginosibacterium</taxon>
    </lineage>
</organism>
<feature type="region of interest" description="Disordered" evidence="10">
    <location>
        <begin position="30"/>
        <end position="106"/>
    </location>
</feature>
<feature type="compositionally biased region" description="Low complexity" evidence="10">
    <location>
        <begin position="40"/>
        <end position="106"/>
    </location>
</feature>
<name>A0ABX2ID25_9RHOO</name>
<keyword evidence="4" id="KW-1015">Disulfide bond</keyword>
<dbReference type="RefSeq" id="WP_170020952.1">
    <property type="nucleotide sequence ID" value="NZ_JABCSC020000001.1"/>
</dbReference>
<dbReference type="PANTHER" id="PTHR34876">
    <property type="match status" value="1"/>
</dbReference>
<dbReference type="EC" id="3.2.1.-" evidence="9"/>
<keyword evidence="12" id="KW-1185">Reference proteome</keyword>
<feature type="signal peptide" evidence="9">
    <location>
        <begin position="1"/>
        <end position="22"/>
    </location>
</feature>
<dbReference type="PANTHER" id="PTHR34876:SF4">
    <property type="entry name" value="1,4-BETA-D-GLUCAN CELLOBIOHYDROLASE C-RELATED"/>
    <property type="match status" value="1"/>
</dbReference>
<dbReference type="InterPro" id="IPR001524">
    <property type="entry name" value="Glyco_hydro_6_CS"/>
</dbReference>
<dbReference type="GO" id="GO:0016787">
    <property type="term" value="F:hydrolase activity"/>
    <property type="evidence" value="ECO:0007669"/>
    <property type="project" value="UniProtKB-KW"/>
</dbReference>
<dbReference type="InterPro" id="IPR036434">
    <property type="entry name" value="Beta_cellobiohydrolase_sf"/>
</dbReference>
<keyword evidence="5 9" id="KW-0119">Carbohydrate metabolism</keyword>
<dbReference type="Gene3D" id="3.20.20.40">
    <property type="entry name" value="1, 4-beta cellobiohydrolase"/>
    <property type="match status" value="1"/>
</dbReference>
<proteinExistence type="inferred from homology"/>
<dbReference type="PROSITE" id="PS51257">
    <property type="entry name" value="PROKAR_LIPOPROTEIN"/>
    <property type="match status" value="1"/>
</dbReference>
<reference evidence="11 12" key="1">
    <citation type="submission" date="2020-06" db="EMBL/GenBank/DDBJ databases">
        <title>Draft genome of Uliginosibacterium sp. IMCC34675.</title>
        <authorList>
            <person name="Song J."/>
        </authorList>
    </citation>
    <scope>NUCLEOTIDE SEQUENCE [LARGE SCALE GENOMIC DNA]</scope>
    <source>
        <strain evidence="11 12">IMCC34675</strain>
    </source>
</reference>
<feature type="chain" id="PRO_5044973617" description="Glucanase" evidence="9">
    <location>
        <begin position="23"/>
        <end position="553"/>
    </location>
</feature>
<feature type="active site" evidence="8">
    <location>
        <position position="230"/>
    </location>
</feature>
<evidence type="ECO:0000256" key="1">
    <source>
        <dbReference type="ARBA" id="ARBA00022729"/>
    </source>
</evidence>
<keyword evidence="6 9" id="KW-0326">Glycosidase</keyword>
<keyword evidence="2 9" id="KW-0378">Hydrolase</keyword>
<evidence type="ECO:0000256" key="7">
    <source>
        <dbReference type="ARBA" id="ARBA00023326"/>
    </source>
</evidence>
<evidence type="ECO:0000256" key="3">
    <source>
        <dbReference type="ARBA" id="ARBA00023001"/>
    </source>
</evidence>